<reference evidence="2 3" key="1">
    <citation type="submission" date="2018-09" db="EMBL/GenBank/DDBJ databases">
        <title>Whole genome based analysis of evolution and adaptive divergence in Indian and Brazilian strains of Azospirillum brasilense.</title>
        <authorList>
            <person name="Singh C."/>
            <person name="Tripathi A.K."/>
        </authorList>
    </citation>
    <scope>NUCLEOTIDE SEQUENCE [LARGE SCALE GENOMIC DNA]</scope>
    <source>
        <strain evidence="2 3">MTCC4036</strain>
        <plasmid evidence="2 3">p7</plasmid>
    </source>
</reference>
<dbReference type="Proteomes" id="UP000298596">
    <property type="component" value="Plasmid p7"/>
</dbReference>
<sequence>MTNNSVTQSQAPASTLQLALWSHEPEQQDGDARQTNAVGLYDLAPRFVFASGERGGEDRRDNAHVESVTRSFAYNGEPYVITLDPARVTRRVRADAEDGGPAKYKTVRIEALPGEREQVVEEVIRRLATERTRLMLVDGDNRRNAKVQMRFSFYEIQKELSRVRRTLSITEIKEALLILSKTFLTIEQPADHPGGSATLLQSTAFPVVAMRGGKGVSVRLDDDGEVGGNTETYLEFNPLVAKAIMSLKFQSISYEMLMKIRNPVSWWLYKSLSLHYHNSGDVEPMEIRAGDIITNSGMNRSKRHRDTLRAIKVAVEVLVTQGVLAGYEKESERGAGPEIVDVTYALRPSEQFLEQIRRGKALAEQNARTLRQLAQPEDLDDQGRPRGPIPIDRASESALRRDRRSLLKRVEMEVPVIDAAAQG</sequence>
<dbReference type="EMBL" id="CP032337">
    <property type="protein sequence ID" value="QCO07439.1"/>
    <property type="molecule type" value="Genomic_DNA"/>
</dbReference>
<dbReference type="AlphaFoldDB" id="A0A4D8QKQ3"/>
<protein>
    <submittedName>
        <fullName evidence="2">RepB family plasmid replication initiator protein</fullName>
    </submittedName>
</protein>
<accession>A0A4D8QKQ3</accession>
<gene>
    <name evidence="2" type="ORF">D3867_36760</name>
</gene>
<keyword evidence="2" id="KW-0614">Plasmid</keyword>
<evidence type="ECO:0000313" key="3">
    <source>
        <dbReference type="Proteomes" id="UP000298596"/>
    </source>
</evidence>
<name>A0A4D8QKQ3_AZOBR</name>
<organism evidence="2 3">
    <name type="scientific">Azospirillum brasilense</name>
    <dbReference type="NCBI Taxonomy" id="192"/>
    <lineage>
        <taxon>Bacteria</taxon>
        <taxon>Pseudomonadati</taxon>
        <taxon>Pseudomonadota</taxon>
        <taxon>Alphaproteobacteria</taxon>
        <taxon>Rhodospirillales</taxon>
        <taxon>Azospirillaceae</taxon>
        <taxon>Azospirillum</taxon>
    </lineage>
</organism>
<feature type="region of interest" description="Disordered" evidence="1">
    <location>
        <begin position="374"/>
        <end position="397"/>
    </location>
</feature>
<evidence type="ECO:0000256" key="1">
    <source>
        <dbReference type="SAM" id="MobiDB-lite"/>
    </source>
</evidence>
<proteinExistence type="predicted"/>
<geneLocation type="plasmid" evidence="2 3">
    <name>p7</name>
</geneLocation>
<evidence type="ECO:0000313" key="2">
    <source>
        <dbReference type="EMBL" id="QCO07439.1"/>
    </source>
</evidence>